<reference evidence="2" key="1">
    <citation type="submission" date="2023-07" db="EMBL/GenBank/DDBJ databases">
        <title>Sorghum-associated microbial communities from plants grown in Nebraska, USA.</title>
        <authorList>
            <person name="Schachtman D."/>
        </authorList>
    </citation>
    <scope>NUCLEOTIDE SEQUENCE</scope>
    <source>
        <strain evidence="2">BE261</strain>
    </source>
</reference>
<evidence type="ECO:0000313" key="2">
    <source>
        <dbReference type="EMBL" id="MDR7166190.1"/>
    </source>
</evidence>
<dbReference type="GeneID" id="97424577"/>
<gene>
    <name evidence="2" type="ORF">J2X12_004244</name>
</gene>
<evidence type="ECO:0000313" key="3">
    <source>
        <dbReference type="Proteomes" id="UP001262032"/>
    </source>
</evidence>
<organism evidence="2 3">
    <name type="scientific">Pseudarthrobacter oxydans</name>
    <name type="common">Arthrobacter oxydans</name>
    <dbReference type="NCBI Taxonomy" id="1671"/>
    <lineage>
        <taxon>Bacteria</taxon>
        <taxon>Bacillati</taxon>
        <taxon>Actinomycetota</taxon>
        <taxon>Actinomycetes</taxon>
        <taxon>Micrococcales</taxon>
        <taxon>Micrococcaceae</taxon>
        <taxon>Pseudarthrobacter</taxon>
    </lineage>
</organism>
<name>A0AAW8NHH3_PSEOX</name>
<accession>A0AAW8NHH3</accession>
<dbReference type="Proteomes" id="UP001262032">
    <property type="component" value="Unassembled WGS sequence"/>
</dbReference>
<keyword evidence="1" id="KW-0175">Coiled coil</keyword>
<dbReference type="EMBL" id="JAVDWN010000031">
    <property type="protein sequence ID" value="MDR7166190.1"/>
    <property type="molecule type" value="Genomic_DNA"/>
</dbReference>
<dbReference type="RefSeq" id="WP_310114696.1">
    <property type="nucleotide sequence ID" value="NZ_JAVDTN010000027.1"/>
</dbReference>
<feature type="coiled-coil region" evidence="1">
    <location>
        <begin position="133"/>
        <end position="163"/>
    </location>
</feature>
<dbReference type="AlphaFoldDB" id="A0AAW8NHH3"/>
<evidence type="ECO:0000256" key="1">
    <source>
        <dbReference type="SAM" id="Coils"/>
    </source>
</evidence>
<proteinExistence type="predicted"/>
<sequence length="163" mass="18590">MEELDELEPAIERELQDLIQDQGLTPSRVEKYAPKLWRAYPQQTSRGLCDVVRAAIEDLPDDKYTRSLKFALNIGNMPRHSGLTDRRAFFNAAEGANVSEDTIRRWERRAMLPLARALVRRAAQPPAVISAHVESVDERIERLNTLIQKAAAELEELKRLSQS</sequence>
<protein>
    <submittedName>
        <fullName evidence="2">Uncharacterized protein</fullName>
    </submittedName>
</protein>
<comment type="caution">
    <text evidence="2">The sequence shown here is derived from an EMBL/GenBank/DDBJ whole genome shotgun (WGS) entry which is preliminary data.</text>
</comment>